<proteinExistence type="predicted"/>
<dbReference type="KEGG" id="lsx:H8B22_01145"/>
<name>A0A7H0FXX8_9GAMM</name>
<dbReference type="Proteomes" id="UP000516018">
    <property type="component" value="Chromosome"/>
</dbReference>
<feature type="transmembrane region" description="Helical" evidence="2">
    <location>
        <begin position="116"/>
        <end position="137"/>
    </location>
</feature>
<feature type="transmembrane region" description="Helical" evidence="2">
    <location>
        <begin position="80"/>
        <end position="104"/>
    </location>
</feature>
<dbReference type="AlphaFoldDB" id="A0A7H0FXX8"/>
<reference evidence="3 4" key="1">
    <citation type="submission" date="2020-08" db="EMBL/GenBank/DDBJ databases">
        <title>Lysobacter sp. II4 sp. nov., isolated from soil.</title>
        <authorList>
            <person name="Woo C.Y."/>
            <person name="Kim J."/>
        </authorList>
    </citation>
    <scope>NUCLEOTIDE SEQUENCE [LARGE SCALE GENOMIC DNA]</scope>
    <source>
        <strain evidence="3 4">II4</strain>
    </source>
</reference>
<evidence type="ECO:0000256" key="1">
    <source>
        <dbReference type="SAM" id="MobiDB-lite"/>
    </source>
</evidence>
<keyword evidence="2" id="KW-0472">Membrane</keyword>
<gene>
    <name evidence="3" type="ORF">H8B22_01145</name>
</gene>
<keyword evidence="2" id="KW-0812">Transmembrane</keyword>
<organism evidence="3 4">
    <name type="scientific">Agrilutibacter terrestris</name>
    <dbReference type="NCBI Taxonomy" id="2865112"/>
    <lineage>
        <taxon>Bacteria</taxon>
        <taxon>Pseudomonadati</taxon>
        <taxon>Pseudomonadota</taxon>
        <taxon>Gammaproteobacteria</taxon>
        <taxon>Lysobacterales</taxon>
        <taxon>Lysobacteraceae</taxon>
        <taxon>Agrilutibacter</taxon>
    </lineage>
</organism>
<protein>
    <submittedName>
        <fullName evidence="3">Uncharacterized protein</fullName>
    </submittedName>
</protein>
<evidence type="ECO:0000313" key="3">
    <source>
        <dbReference type="EMBL" id="QNP40894.1"/>
    </source>
</evidence>
<accession>A0A7H0FXX8</accession>
<dbReference type="RefSeq" id="WP_187712332.1">
    <property type="nucleotide sequence ID" value="NZ_CP060820.1"/>
</dbReference>
<keyword evidence="2" id="KW-1133">Transmembrane helix</keyword>
<keyword evidence="4" id="KW-1185">Reference proteome</keyword>
<evidence type="ECO:0000256" key="2">
    <source>
        <dbReference type="SAM" id="Phobius"/>
    </source>
</evidence>
<sequence length="140" mass="14679">MALGMTGQPSPQTTAGDDSASSFDTLYAPPSSRPAEGGVVRPTGNPWWRGYGVGWVAIGFTFLWLTVALPLLARFSSVRFAAAAGLLWLGMLVAPTLAVGAYFGLRRQWKSLLGVLLAWLTAIVFGVLLVAVLGGIAGSR</sequence>
<feature type="region of interest" description="Disordered" evidence="1">
    <location>
        <begin position="1"/>
        <end position="20"/>
    </location>
</feature>
<feature type="transmembrane region" description="Helical" evidence="2">
    <location>
        <begin position="52"/>
        <end position="73"/>
    </location>
</feature>
<dbReference type="EMBL" id="CP060820">
    <property type="protein sequence ID" value="QNP40894.1"/>
    <property type="molecule type" value="Genomic_DNA"/>
</dbReference>
<evidence type="ECO:0000313" key="4">
    <source>
        <dbReference type="Proteomes" id="UP000516018"/>
    </source>
</evidence>
<feature type="compositionally biased region" description="Polar residues" evidence="1">
    <location>
        <begin position="7"/>
        <end position="20"/>
    </location>
</feature>